<feature type="compositionally biased region" description="Basic and acidic residues" evidence="1">
    <location>
        <begin position="171"/>
        <end position="191"/>
    </location>
</feature>
<dbReference type="Proteomes" id="UP000663760">
    <property type="component" value="Chromosome 7"/>
</dbReference>
<evidence type="ECO:0000313" key="2">
    <source>
        <dbReference type="EMBL" id="CAA7399571.1"/>
    </source>
</evidence>
<accession>A0A7I8KPN8</accession>
<sequence length="197" mass="21394">MKGKTLHVIYTKEKTERERILGLGNCLKTFTQEEGRHLSSIKSIQKKGGVRVLPREDSAAATTILAGSAGFRVGLQIREDGVALGALLALPLLLAVLPEVMLLDSGEVAECTRGVVVNAGGLRAEVDPLLHLTGALLPQAPRQVVPPPVQPQVLISLESLVADLADEPVRGRDRKVFQPQRPPDHRRDPFRVNKMSK</sequence>
<protein>
    <submittedName>
        <fullName evidence="2">Uncharacterized protein</fullName>
    </submittedName>
</protein>
<evidence type="ECO:0000256" key="1">
    <source>
        <dbReference type="SAM" id="MobiDB-lite"/>
    </source>
</evidence>
<name>A0A7I8KPN8_SPIIN</name>
<organism evidence="2 3">
    <name type="scientific">Spirodela intermedia</name>
    <name type="common">Intermediate duckweed</name>
    <dbReference type="NCBI Taxonomy" id="51605"/>
    <lineage>
        <taxon>Eukaryota</taxon>
        <taxon>Viridiplantae</taxon>
        <taxon>Streptophyta</taxon>
        <taxon>Embryophyta</taxon>
        <taxon>Tracheophyta</taxon>
        <taxon>Spermatophyta</taxon>
        <taxon>Magnoliopsida</taxon>
        <taxon>Liliopsida</taxon>
        <taxon>Araceae</taxon>
        <taxon>Lemnoideae</taxon>
        <taxon>Spirodela</taxon>
    </lineage>
</organism>
<proteinExistence type="predicted"/>
<feature type="region of interest" description="Disordered" evidence="1">
    <location>
        <begin position="171"/>
        <end position="197"/>
    </location>
</feature>
<reference evidence="2" key="1">
    <citation type="submission" date="2020-02" db="EMBL/GenBank/DDBJ databases">
        <authorList>
            <person name="Scholz U."/>
            <person name="Mascher M."/>
            <person name="Fiebig A."/>
        </authorList>
    </citation>
    <scope>NUCLEOTIDE SEQUENCE</scope>
</reference>
<dbReference type="EMBL" id="LR746270">
    <property type="protein sequence ID" value="CAA7399571.1"/>
    <property type="molecule type" value="Genomic_DNA"/>
</dbReference>
<evidence type="ECO:0000313" key="3">
    <source>
        <dbReference type="Proteomes" id="UP000663760"/>
    </source>
</evidence>
<dbReference type="AlphaFoldDB" id="A0A7I8KPN8"/>
<keyword evidence="3" id="KW-1185">Reference proteome</keyword>
<gene>
    <name evidence="2" type="ORF">SI8410_07010241</name>
</gene>